<proteinExistence type="predicted"/>
<dbReference type="STRING" id="413434.SAMN04488132_10518"/>
<reference evidence="2 3" key="1">
    <citation type="submission" date="2017-02" db="EMBL/GenBank/DDBJ databases">
        <authorList>
            <person name="Peterson S.W."/>
        </authorList>
    </citation>
    <scope>NUCLEOTIDE SEQUENCE [LARGE SCALE GENOMIC DNA]</scope>
    <source>
        <strain evidence="2 3">DSM 22335</strain>
    </source>
</reference>
<feature type="chain" id="PRO_5012684879" description="Photosynthesis system II assembly factor Ycf48/Hcf136-like domain-containing protein" evidence="1">
    <location>
        <begin position="20"/>
        <end position="334"/>
    </location>
</feature>
<name>A0A1T4NVY7_9BACT</name>
<dbReference type="SUPFAM" id="SSF110296">
    <property type="entry name" value="Oligoxyloglucan reducing end-specific cellobiohydrolase"/>
    <property type="match status" value="1"/>
</dbReference>
<dbReference type="RefSeq" id="WP_078831351.1">
    <property type="nucleotide sequence ID" value="NZ_FUWH01000005.1"/>
</dbReference>
<evidence type="ECO:0000313" key="2">
    <source>
        <dbReference type="EMBL" id="SJZ83530.1"/>
    </source>
</evidence>
<feature type="signal peptide" evidence="1">
    <location>
        <begin position="1"/>
        <end position="19"/>
    </location>
</feature>
<protein>
    <recommendedName>
        <fullName evidence="4">Photosynthesis system II assembly factor Ycf48/Hcf136-like domain-containing protein</fullName>
    </recommendedName>
</protein>
<keyword evidence="3" id="KW-1185">Reference proteome</keyword>
<dbReference type="EMBL" id="FUWH01000005">
    <property type="protein sequence ID" value="SJZ83530.1"/>
    <property type="molecule type" value="Genomic_DNA"/>
</dbReference>
<dbReference type="InterPro" id="IPR015943">
    <property type="entry name" value="WD40/YVTN_repeat-like_dom_sf"/>
</dbReference>
<dbReference type="Gene3D" id="2.130.10.10">
    <property type="entry name" value="YVTN repeat-like/Quinoprotein amine dehydrogenase"/>
    <property type="match status" value="1"/>
</dbReference>
<sequence>MRFIKIFSVLLLLSVLSHAQSPAYILLHSGKRISLRGLSVVTDNIVWVSGSSGSVGRSTNGGSSWTWITVPGYEKRDFRDIEAFDSSTAIIVAVAEPAVILKTTDGGLNWKKVYEDTAKGIFLDAMDFKDSRNGVAIGDPIDGRQAYLATTTDGGNSWKKTDPSRSYGPLADGEAFFASSGTNIRFTKAGTYVVTGGKRSVLFTGTSQYDSLPIVQGLESTGANSIDVYDGKAVIVGGDFSKDTISSNNCVLVSLGKKPVFSIPETPPHGYRSCVIYLNSNQLVACGTSGIDLSDDGGRNWRLLSRDSFHVVKKAKQGNAVYLAGGNGRIGRLK</sequence>
<evidence type="ECO:0000313" key="3">
    <source>
        <dbReference type="Proteomes" id="UP000190888"/>
    </source>
</evidence>
<organism evidence="2 3">
    <name type="scientific">Sediminibacterium ginsengisoli</name>
    <dbReference type="NCBI Taxonomy" id="413434"/>
    <lineage>
        <taxon>Bacteria</taxon>
        <taxon>Pseudomonadati</taxon>
        <taxon>Bacteroidota</taxon>
        <taxon>Chitinophagia</taxon>
        <taxon>Chitinophagales</taxon>
        <taxon>Chitinophagaceae</taxon>
        <taxon>Sediminibacterium</taxon>
    </lineage>
</organism>
<accession>A0A1T4NVY7</accession>
<evidence type="ECO:0008006" key="4">
    <source>
        <dbReference type="Google" id="ProtNLM"/>
    </source>
</evidence>
<keyword evidence="1" id="KW-0732">Signal</keyword>
<dbReference type="PANTHER" id="PTHR47199:SF2">
    <property type="entry name" value="PHOTOSYSTEM II STABILITY_ASSEMBLY FACTOR HCF136, CHLOROPLASTIC"/>
    <property type="match status" value="1"/>
</dbReference>
<dbReference type="PANTHER" id="PTHR47199">
    <property type="entry name" value="PHOTOSYSTEM II STABILITY/ASSEMBLY FACTOR HCF136, CHLOROPLASTIC"/>
    <property type="match status" value="1"/>
</dbReference>
<dbReference type="OrthoDB" id="9813892at2"/>
<evidence type="ECO:0000256" key="1">
    <source>
        <dbReference type="SAM" id="SignalP"/>
    </source>
</evidence>
<dbReference type="Proteomes" id="UP000190888">
    <property type="component" value="Unassembled WGS sequence"/>
</dbReference>
<dbReference type="AlphaFoldDB" id="A0A1T4NVY7"/>
<gene>
    <name evidence="2" type="ORF">SAMN04488132_10518</name>
</gene>